<evidence type="ECO:0000256" key="4">
    <source>
        <dbReference type="ARBA" id="ARBA00022989"/>
    </source>
</evidence>
<proteinExistence type="predicted"/>
<keyword evidence="5 6" id="KW-0472">Membrane</keyword>
<dbReference type="Pfam" id="PF13567">
    <property type="entry name" value="DUF4131"/>
    <property type="match status" value="1"/>
</dbReference>
<organism evidence="9">
    <name type="scientific">wastewater metagenome</name>
    <dbReference type="NCBI Taxonomy" id="527639"/>
    <lineage>
        <taxon>unclassified sequences</taxon>
        <taxon>metagenomes</taxon>
        <taxon>ecological metagenomes</taxon>
    </lineage>
</organism>
<dbReference type="PANTHER" id="PTHR30619:SF1">
    <property type="entry name" value="RECOMBINATION PROTEIN 2"/>
    <property type="match status" value="1"/>
</dbReference>
<evidence type="ECO:0000313" key="9">
    <source>
        <dbReference type="EMBL" id="CDL65344.1"/>
    </source>
</evidence>
<feature type="transmembrane region" description="Helical" evidence="6">
    <location>
        <begin position="98"/>
        <end position="117"/>
    </location>
</feature>
<dbReference type="EMBL" id="HG796236">
    <property type="protein sequence ID" value="CDL65344.1"/>
    <property type="molecule type" value="Genomic_DNA"/>
</dbReference>
<keyword evidence="4 6" id="KW-1133">Transmembrane helix</keyword>
<evidence type="ECO:0000256" key="2">
    <source>
        <dbReference type="ARBA" id="ARBA00022475"/>
    </source>
</evidence>
<feature type="transmembrane region" description="Helical" evidence="6">
    <location>
        <begin position="302"/>
        <end position="321"/>
    </location>
</feature>
<dbReference type="Pfam" id="PF03772">
    <property type="entry name" value="Competence"/>
    <property type="match status" value="1"/>
</dbReference>
<gene>
    <name evidence="9" type="ORF">WWTP_pFosmid_1D_0011</name>
</gene>
<dbReference type="InterPro" id="IPR052159">
    <property type="entry name" value="Competence_DNA_uptake"/>
</dbReference>
<accession>A0A0A8KXR8</accession>
<reference evidence="9" key="1">
    <citation type="journal article" date="2015" name="Res. Microbiol.">
        <title>New FeFe-hydrogenase genes identified in a metagenomic fosmid library from a municipal wastewater treatment plant as revealed by high-throughput sequencing.</title>
        <authorList>
            <person name="Tomazetto G."/>
            <person name="Wibberg D."/>
            <person name="Schluter A."/>
            <person name="Oliveira V.M."/>
        </authorList>
    </citation>
    <scope>NUCLEOTIDE SEQUENCE</scope>
    <source>
        <plasmid evidence="9">fosmid 1D</plasmid>
    </source>
</reference>
<dbReference type="GO" id="GO:0005886">
    <property type="term" value="C:plasma membrane"/>
    <property type="evidence" value="ECO:0007669"/>
    <property type="project" value="UniProtKB-SubCell"/>
</dbReference>
<dbReference type="InterPro" id="IPR004477">
    <property type="entry name" value="ComEC_N"/>
</dbReference>
<feature type="transmembrane region" description="Helical" evidence="6">
    <location>
        <begin position="541"/>
        <end position="560"/>
    </location>
</feature>
<feature type="domain" description="ComEC/Rec2-related protein" evidence="7">
    <location>
        <begin position="279"/>
        <end position="554"/>
    </location>
</feature>
<keyword evidence="3 6" id="KW-0812">Transmembrane</keyword>
<feature type="transmembrane region" description="Helical" evidence="6">
    <location>
        <begin position="361"/>
        <end position="379"/>
    </location>
</feature>
<feature type="transmembrane region" description="Helical" evidence="6">
    <location>
        <begin position="386"/>
        <end position="404"/>
    </location>
</feature>
<evidence type="ECO:0000256" key="5">
    <source>
        <dbReference type="ARBA" id="ARBA00023136"/>
    </source>
</evidence>
<dbReference type="NCBIfam" id="TIGR00360">
    <property type="entry name" value="ComEC_N-term"/>
    <property type="match status" value="1"/>
</dbReference>
<geneLocation type="plasmid" evidence="9">
    <name>fosmid 1D</name>
</geneLocation>
<dbReference type="InterPro" id="IPR025405">
    <property type="entry name" value="DUF4131"/>
</dbReference>
<dbReference type="PANTHER" id="PTHR30619">
    <property type="entry name" value="DNA INTERNALIZATION/COMPETENCE PROTEIN COMEC/REC2"/>
    <property type="match status" value="1"/>
</dbReference>
<evidence type="ECO:0000256" key="1">
    <source>
        <dbReference type="ARBA" id="ARBA00004651"/>
    </source>
</evidence>
<feature type="transmembrane region" description="Helical" evidence="6">
    <location>
        <begin position="47"/>
        <end position="66"/>
    </location>
</feature>
<sequence length="572" mass="62614">MEQLNIKHCDTYGSSNSEPSVIEQSMQSNSASWLQNCFTMVGSNKRLVSLGVLILIQQLFQVSAFLSGTISHVFTGVAMLFSAVFALPCLIGHCHKRLIVLFIAIAISFGGISYFTAASSLPTESHLSYLLDQTTNQTNTNNAKLRANEILTRLSGRIYTVIGKSNRGDLRLILKTQHGNYYLSYYRLPWENNVPLQVGDSITFDAVVKSLVLSSSDKPKLFSFEGYLFRQGVVAQGRVLGLFDHKSGNQTKDAKSAFIEQLIKKYSPSEELAVLIASMLGEQSQIGKEISDLFRATGTTHVLVISGFHISTIFFALYWIFRFICSRSVKLISYLPAQIPAILVAEAGAIFYTVLSGSGLSSIRALVAVSLFGLGELCGERNNRMTTFLLVLLLVCCMFPGSALDISFQLTFAAVFGLYVANDWCRIFALKKYISFIVQPFLFSVGAWVYTLPICLAWFGSFASCAPLINAIIGPIFTIATIYMGGVALIANFLCIPGATTITDVSLHAIGFVIDCLDYLARKSSELGLGLIEIEPQHMPYVLTTSIVTCVLLLIGSMVAKKQNNDSAEPCI</sequence>
<comment type="subcellular location">
    <subcellularLocation>
        <location evidence="1">Cell membrane</location>
        <topology evidence="1">Multi-pass membrane protein</topology>
    </subcellularLocation>
</comment>
<evidence type="ECO:0000259" key="8">
    <source>
        <dbReference type="Pfam" id="PF13567"/>
    </source>
</evidence>
<feature type="transmembrane region" description="Helical" evidence="6">
    <location>
        <begin position="333"/>
        <end position="355"/>
    </location>
</feature>
<keyword evidence="2" id="KW-1003">Cell membrane</keyword>
<feature type="transmembrane region" description="Helical" evidence="6">
    <location>
        <begin position="72"/>
        <end position="91"/>
    </location>
</feature>
<feature type="transmembrane region" description="Helical" evidence="6">
    <location>
        <begin position="472"/>
        <end position="495"/>
    </location>
</feature>
<feature type="transmembrane region" description="Helical" evidence="6">
    <location>
        <begin position="441"/>
        <end position="460"/>
    </location>
</feature>
<dbReference type="AlphaFoldDB" id="A0A0A8KXR8"/>
<name>A0A0A8KXR8_9ZZZZ</name>
<keyword evidence="9" id="KW-0614">Plasmid</keyword>
<evidence type="ECO:0000256" key="3">
    <source>
        <dbReference type="ARBA" id="ARBA00022692"/>
    </source>
</evidence>
<protein>
    <submittedName>
        <fullName evidence="9">Putative competence protein</fullName>
    </submittedName>
</protein>
<evidence type="ECO:0000259" key="7">
    <source>
        <dbReference type="Pfam" id="PF03772"/>
    </source>
</evidence>
<evidence type="ECO:0000256" key="6">
    <source>
        <dbReference type="SAM" id="Phobius"/>
    </source>
</evidence>
<feature type="domain" description="DUF4131" evidence="8">
    <location>
        <begin position="77"/>
        <end position="239"/>
    </location>
</feature>